<feature type="transmembrane region" description="Helical" evidence="2">
    <location>
        <begin position="373"/>
        <end position="402"/>
    </location>
</feature>
<feature type="transmembrane region" description="Helical" evidence="2">
    <location>
        <begin position="139"/>
        <end position="161"/>
    </location>
</feature>
<dbReference type="PANTHER" id="PTHR23542">
    <property type="match status" value="1"/>
</dbReference>
<evidence type="ECO:0000313" key="4">
    <source>
        <dbReference type="Proteomes" id="UP000003963"/>
    </source>
</evidence>
<sequence>MPTTPRPQSRPATRRARPDAWAAPGMSRRPPSSSPPMRRVTSTAYACRWTAVSRRAAELRSAMPRCAGNRTGSCEAVVPCANMARRVRQLPGRRDMRAYLTLLSRPQVARLAISAVASRIAAPMLSLSLLLAVNSSLGSYGSAAGVLSGYAAALAVAVPVAGRLVDRLRPRRVLACYLVANMAAYTVLLWALTQHASVGVLIASAAVLGATTPPAGPVVRSSWPVLVSGEQLKTAFALDAVLNEVMFVTGPLIVSGLMAFASPNAAVVCAACGTTAGVLLLLTVSLPPPTGERAERHFLGPLSHGQVRVLLGIVVCDTVAYGGMVVAIAALAGGDGSGGSSGVLLSVLSLGGVISALIYGARERKGRPGPQLAMYHAASAALLLISAQVSHLVWAGLVLLVVGMVGGPRDTLHQVVLGEAAPEGYRTEAFAWMSTFMWGGYALGSSLSGQLVSADDGSHTWAFAAAAAAAALAAVVSLLVRPAPATTGAADQAPAGEDQREIL</sequence>
<feature type="transmembrane region" description="Helical" evidence="2">
    <location>
        <begin position="307"/>
        <end position="331"/>
    </location>
</feature>
<accession>D9W674</accession>
<dbReference type="AlphaFoldDB" id="D9W674"/>
<protein>
    <submittedName>
        <fullName evidence="3">Putative transport protein</fullName>
    </submittedName>
</protein>
<feature type="region of interest" description="Disordered" evidence="1">
    <location>
        <begin position="1"/>
        <end position="39"/>
    </location>
</feature>
<feature type="transmembrane region" description="Helical" evidence="2">
    <location>
        <begin position="111"/>
        <end position="133"/>
    </location>
</feature>
<dbReference type="Gene3D" id="1.20.1250.20">
    <property type="entry name" value="MFS general substrate transporter like domains"/>
    <property type="match status" value="1"/>
</dbReference>
<feature type="transmembrane region" description="Helical" evidence="2">
    <location>
        <begin position="461"/>
        <end position="480"/>
    </location>
</feature>
<gene>
    <name evidence="3" type="ORF">SSOG_00142</name>
</gene>
<dbReference type="EMBL" id="GG657754">
    <property type="protein sequence ID" value="EFL20430.1"/>
    <property type="molecule type" value="Genomic_DNA"/>
</dbReference>
<name>D9W674_9ACTN</name>
<feature type="compositionally biased region" description="Polar residues" evidence="1">
    <location>
        <begin position="1"/>
        <end position="11"/>
    </location>
</feature>
<dbReference type="InterPro" id="IPR036259">
    <property type="entry name" value="MFS_trans_sf"/>
</dbReference>
<reference evidence="3 4" key="1">
    <citation type="submission" date="2009-02" db="EMBL/GenBank/DDBJ databases">
        <title>Annotation of Streptomyces hygroscopicus strain ATCC 53653.</title>
        <authorList>
            <consortium name="The Broad Institute Genome Sequencing Platform"/>
            <consortium name="Broad Institute Microbial Sequencing Center"/>
            <person name="Fischbach M."/>
            <person name="Godfrey P."/>
            <person name="Ward D."/>
            <person name="Young S."/>
            <person name="Zeng Q."/>
            <person name="Koehrsen M."/>
            <person name="Alvarado L."/>
            <person name="Berlin A.M."/>
            <person name="Bochicchio J."/>
            <person name="Borenstein D."/>
            <person name="Chapman S.B."/>
            <person name="Chen Z."/>
            <person name="Engels R."/>
            <person name="Freedman E."/>
            <person name="Gellesch M."/>
            <person name="Goldberg J."/>
            <person name="Griggs A."/>
            <person name="Gujja S."/>
            <person name="Heilman E.R."/>
            <person name="Heiman D.I."/>
            <person name="Hepburn T.A."/>
            <person name="Howarth C."/>
            <person name="Jen D."/>
            <person name="Larson L."/>
            <person name="Lewis B."/>
            <person name="Mehta T."/>
            <person name="Park D."/>
            <person name="Pearson M."/>
            <person name="Richards J."/>
            <person name="Roberts A."/>
            <person name="Saif S."/>
            <person name="Shea T.D."/>
            <person name="Shenoy N."/>
            <person name="Sisk P."/>
            <person name="Stolte C."/>
            <person name="Sykes S.N."/>
            <person name="Thomson T."/>
            <person name="Walk T."/>
            <person name="White J."/>
            <person name="Yandava C."/>
            <person name="Straight P."/>
            <person name="Clardy J."/>
            <person name="Hung D."/>
            <person name="Kolter R."/>
            <person name="Mekalanos J."/>
            <person name="Walker S."/>
            <person name="Walsh C.T."/>
            <person name="Wieland-Brown L.C."/>
            <person name="Haas B."/>
            <person name="Nusbaum C."/>
            <person name="Birren B."/>
        </authorList>
    </citation>
    <scope>NUCLEOTIDE SEQUENCE [LARGE SCALE GENOMIC DNA]</scope>
    <source>
        <strain evidence="3 4">ATCC 53653</strain>
    </source>
</reference>
<proteinExistence type="predicted"/>
<dbReference type="GO" id="GO:0022857">
    <property type="term" value="F:transmembrane transporter activity"/>
    <property type="evidence" value="ECO:0007669"/>
    <property type="project" value="InterPro"/>
</dbReference>
<dbReference type="Pfam" id="PF07690">
    <property type="entry name" value="MFS_1"/>
    <property type="match status" value="1"/>
</dbReference>
<organism evidence="3 4">
    <name type="scientific">Streptomyces himastatinicus ATCC 53653</name>
    <dbReference type="NCBI Taxonomy" id="457427"/>
    <lineage>
        <taxon>Bacteria</taxon>
        <taxon>Bacillati</taxon>
        <taxon>Actinomycetota</taxon>
        <taxon>Actinomycetes</taxon>
        <taxon>Kitasatosporales</taxon>
        <taxon>Streptomycetaceae</taxon>
        <taxon>Streptomyces</taxon>
        <taxon>Streptomyces violaceusniger group</taxon>
    </lineage>
</organism>
<keyword evidence="4" id="KW-1185">Reference proteome</keyword>
<dbReference type="Proteomes" id="UP000003963">
    <property type="component" value="Unassembled WGS sequence"/>
</dbReference>
<evidence type="ECO:0000256" key="1">
    <source>
        <dbReference type="SAM" id="MobiDB-lite"/>
    </source>
</evidence>
<evidence type="ECO:0000313" key="3">
    <source>
        <dbReference type="EMBL" id="EFL20430.1"/>
    </source>
</evidence>
<keyword evidence="2" id="KW-0812">Transmembrane</keyword>
<keyword evidence="2" id="KW-1133">Transmembrane helix</keyword>
<feature type="transmembrane region" description="Helical" evidence="2">
    <location>
        <begin position="265"/>
        <end position="286"/>
    </location>
</feature>
<feature type="compositionally biased region" description="Low complexity" evidence="1">
    <location>
        <begin position="26"/>
        <end position="39"/>
    </location>
</feature>
<feature type="transmembrane region" description="Helical" evidence="2">
    <location>
        <begin position="343"/>
        <end position="361"/>
    </location>
</feature>
<keyword evidence="2" id="KW-0472">Membrane</keyword>
<dbReference type="STRING" id="457427.SSOG_00142"/>
<dbReference type="InterPro" id="IPR011701">
    <property type="entry name" value="MFS"/>
</dbReference>
<dbReference type="PANTHER" id="PTHR23542:SF1">
    <property type="entry name" value="MAJOR FACILITATOR SUPERFAMILY (MFS) PROFILE DOMAIN-CONTAINING PROTEIN"/>
    <property type="match status" value="1"/>
</dbReference>
<evidence type="ECO:0000256" key="2">
    <source>
        <dbReference type="SAM" id="Phobius"/>
    </source>
</evidence>
<dbReference type="HOGENOM" id="CLU_033532_3_1_11"/>
<dbReference type="SUPFAM" id="SSF103473">
    <property type="entry name" value="MFS general substrate transporter"/>
    <property type="match status" value="1"/>
</dbReference>